<dbReference type="Gene3D" id="1.10.10.1330">
    <property type="entry name" value="RNA polymerase sigma-54 factor, core-binding domain"/>
    <property type="match status" value="1"/>
</dbReference>
<dbReference type="InterPro" id="IPR007634">
    <property type="entry name" value="RNA_pol_sigma_54_DNA-bd"/>
</dbReference>
<keyword evidence="7" id="KW-0238">DNA-binding</keyword>
<evidence type="ECO:0000256" key="4">
    <source>
        <dbReference type="ARBA" id="ARBA00022695"/>
    </source>
</evidence>
<evidence type="ECO:0000256" key="8">
    <source>
        <dbReference type="ARBA" id="ARBA00023163"/>
    </source>
</evidence>
<evidence type="ECO:0000256" key="1">
    <source>
        <dbReference type="ARBA" id="ARBA00008798"/>
    </source>
</evidence>
<keyword evidence="8" id="KW-0804">Transcription</keyword>
<dbReference type="GO" id="GO:0016779">
    <property type="term" value="F:nucleotidyltransferase activity"/>
    <property type="evidence" value="ECO:0007669"/>
    <property type="project" value="UniProtKB-KW"/>
</dbReference>
<dbReference type="PIRSF" id="PIRSF000774">
    <property type="entry name" value="RpoN"/>
    <property type="match status" value="1"/>
</dbReference>
<evidence type="ECO:0000313" key="11">
    <source>
        <dbReference type="EMBL" id="SVA30091.1"/>
    </source>
</evidence>
<dbReference type="PANTHER" id="PTHR32248">
    <property type="entry name" value="RNA POLYMERASE SIGMA-54 FACTOR"/>
    <property type="match status" value="1"/>
</dbReference>
<dbReference type="NCBIfam" id="TIGR02395">
    <property type="entry name" value="rpoN_sigma"/>
    <property type="match status" value="1"/>
</dbReference>
<dbReference type="InterPro" id="IPR000394">
    <property type="entry name" value="RNA_pol_sigma_54"/>
</dbReference>
<proteinExistence type="inferred from homology"/>
<organism evidence="11">
    <name type="scientific">marine metagenome</name>
    <dbReference type="NCBI Taxonomy" id="408172"/>
    <lineage>
        <taxon>unclassified sequences</taxon>
        <taxon>metagenomes</taxon>
        <taxon>ecological metagenomes</taxon>
    </lineage>
</organism>
<dbReference type="GO" id="GO:0001216">
    <property type="term" value="F:DNA-binding transcription activator activity"/>
    <property type="evidence" value="ECO:0007669"/>
    <property type="project" value="InterPro"/>
</dbReference>
<keyword evidence="6" id="KW-0731">Sigma factor</keyword>
<keyword evidence="2" id="KW-0240">DNA-directed RNA polymerase</keyword>
<dbReference type="PROSITE" id="PS00718">
    <property type="entry name" value="SIGMA54_2"/>
    <property type="match status" value="1"/>
</dbReference>
<dbReference type="GO" id="GO:0016987">
    <property type="term" value="F:sigma factor activity"/>
    <property type="evidence" value="ECO:0007669"/>
    <property type="project" value="UniProtKB-KW"/>
</dbReference>
<keyword evidence="4" id="KW-0548">Nucleotidyltransferase</keyword>
<evidence type="ECO:0000256" key="2">
    <source>
        <dbReference type="ARBA" id="ARBA00022478"/>
    </source>
</evidence>
<evidence type="ECO:0000256" key="6">
    <source>
        <dbReference type="ARBA" id="ARBA00023082"/>
    </source>
</evidence>
<dbReference type="PANTHER" id="PTHR32248:SF4">
    <property type="entry name" value="RNA POLYMERASE SIGMA-54 FACTOR"/>
    <property type="match status" value="1"/>
</dbReference>
<keyword evidence="5" id="KW-0805">Transcription regulation</keyword>
<evidence type="ECO:0000259" key="10">
    <source>
        <dbReference type="Pfam" id="PF04963"/>
    </source>
</evidence>
<comment type="similarity">
    <text evidence="1">Belongs to the sigma-54 factor family.</text>
</comment>
<dbReference type="PRINTS" id="PR00045">
    <property type="entry name" value="SIGMA54FCT"/>
</dbReference>
<evidence type="ECO:0008006" key="12">
    <source>
        <dbReference type="Google" id="ProtNLM"/>
    </source>
</evidence>
<gene>
    <name evidence="11" type="ORF">METZ01_LOCUS82945</name>
</gene>
<dbReference type="GO" id="GO:0000428">
    <property type="term" value="C:DNA-directed RNA polymerase complex"/>
    <property type="evidence" value="ECO:0007669"/>
    <property type="project" value="UniProtKB-KW"/>
</dbReference>
<feature type="domain" description="RNA polymerase sigma factor 54 DNA-binding" evidence="9">
    <location>
        <begin position="235"/>
        <end position="392"/>
    </location>
</feature>
<dbReference type="AlphaFoldDB" id="A0A381UQN5"/>
<evidence type="ECO:0000256" key="3">
    <source>
        <dbReference type="ARBA" id="ARBA00022679"/>
    </source>
</evidence>
<keyword evidence="3" id="KW-0808">Transferase</keyword>
<evidence type="ECO:0000256" key="7">
    <source>
        <dbReference type="ARBA" id="ARBA00023125"/>
    </source>
</evidence>
<dbReference type="InterPro" id="IPR007046">
    <property type="entry name" value="RNA_pol_sigma_54_core-bd"/>
</dbReference>
<protein>
    <recommendedName>
        <fullName evidence="12">RNA polymerase sigma-54 factor</fullName>
    </recommendedName>
</protein>
<sequence length="394" mass="45351">MQNEIEKNPVLVERDLEDFRDKNTQEYQLDNQENYDLFLSNLPEDIDVVGSLIKQVEESEMDSKEKDIGKQIIFNVDETGFLDTEIELIADNCHADLSEVNKVLDLVKKFTPQGVGCRDVQEYLALQIGDNDFFAQEIITKYFDEFLNQNFSEIKSNLVCSDVEFDDALKIISSKNLSPIIMSNDSDQIIPDLIIRMKDNKWIILVNDKNLNRFKIANDYLSEAMTQKFSDKEKKFIKEHTDSAQNLLDTIIFRSQTLKNVMNEIIGFQNAYLSGNQEYPNPLRLEDIATKLDMDISSISRVVKNKYVDTPLGIISLKSFFSSKIVKDSGEVIGTRELKDTIKDLIQSEDNSHPFSDLEISNLLKKKDISIARRTVAKYRESMNIPNVNKRQVK</sequence>
<dbReference type="EMBL" id="UINC01006866">
    <property type="protein sequence ID" value="SVA30091.1"/>
    <property type="molecule type" value="Genomic_DNA"/>
</dbReference>
<dbReference type="InterPro" id="IPR038709">
    <property type="entry name" value="RpoN_core-bd_sf"/>
</dbReference>
<dbReference type="Pfam" id="PF04963">
    <property type="entry name" value="Sigma54_CBD"/>
    <property type="match status" value="1"/>
</dbReference>
<accession>A0A381UQN5</accession>
<dbReference type="GO" id="GO:0003677">
    <property type="term" value="F:DNA binding"/>
    <property type="evidence" value="ECO:0007669"/>
    <property type="project" value="UniProtKB-KW"/>
</dbReference>
<dbReference type="Pfam" id="PF04552">
    <property type="entry name" value="Sigma54_DBD"/>
    <property type="match status" value="1"/>
</dbReference>
<reference evidence="11" key="1">
    <citation type="submission" date="2018-05" db="EMBL/GenBank/DDBJ databases">
        <authorList>
            <person name="Lanie J.A."/>
            <person name="Ng W.-L."/>
            <person name="Kazmierczak K.M."/>
            <person name="Andrzejewski T.M."/>
            <person name="Davidsen T.M."/>
            <person name="Wayne K.J."/>
            <person name="Tettelin H."/>
            <person name="Glass J.I."/>
            <person name="Rusch D."/>
            <person name="Podicherti R."/>
            <person name="Tsui H.-C.T."/>
            <person name="Winkler M.E."/>
        </authorList>
    </citation>
    <scope>NUCLEOTIDE SEQUENCE</scope>
</reference>
<evidence type="ECO:0000259" key="9">
    <source>
        <dbReference type="Pfam" id="PF04552"/>
    </source>
</evidence>
<dbReference type="PROSITE" id="PS50044">
    <property type="entry name" value="SIGMA54_3"/>
    <property type="match status" value="1"/>
</dbReference>
<dbReference type="GO" id="GO:0006352">
    <property type="term" value="P:DNA-templated transcription initiation"/>
    <property type="evidence" value="ECO:0007669"/>
    <property type="project" value="InterPro"/>
</dbReference>
<evidence type="ECO:0000256" key="5">
    <source>
        <dbReference type="ARBA" id="ARBA00023015"/>
    </source>
</evidence>
<name>A0A381UQN5_9ZZZZ</name>
<dbReference type="Gene3D" id="1.10.10.60">
    <property type="entry name" value="Homeodomain-like"/>
    <property type="match status" value="1"/>
</dbReference>
<feature type="domain" description="RNA polymerase sigma factor 54 core-binding" evidence="10">
    <location>
        <begin position="51"/>
        <end position="220"/>
    </location>
</feature>